<keyword evidence="5 7" id="KW-0805">Transcription regulation</keyword>
<dbReference type="PROSITE" id="PS51462">
    <property type="entry name" value="NUDIX"/>
    <property type="match status" value="1"/>
</dbReference>
<evidence type="ECO:0000256" key="7">
    <source>
        <dbReference type="HAMAP-Rule" id="MF_00073"/>
    </source>
</evidence>
<dbReference type="SUPFAM" id="SSF48013">
    <property type="entry name" value="NusB-like"/>
    <property type="match status" value="1"/>
</dbReference>
<dbReference type="EMBL" id="MHWM01000020">
    <property type="protein sequence ID" value="OHB08717.1"/>
    <property type="molecule type" value="Genomic_DNA"/>
</dbReference>
<dbReference type="NCBIfam" id="TIGR01951">
    <property type="entry name" value="nusB"/>
    <property type="match status" value="1"/>
</dbReference>
<dbReference type="GO" id="GO:0006353">
    <property type="term" value="P:DNA-templated transcription termination"/>
    <property type="evidence" value="ECO:0007669"/>
    <property type="project" value="UniProtKB-UniRule"/>
</dbReference>
<accession>A0A1G2UH18</accession>
<dbReference type="InterPro" id="IPR011605">
    <property type="entry name" value="NusB_fam"/>
</dbReference>
<dbReference type="InterPro" id="IPR000086">
    <property type="entry name" value="NUDIX_hydrolase_dom"/>
</dbReference>
<dbReference type="GO" id="GO:0016787">
    <property type="term" value="F:hydrolase activity"/>
    <property type="evidence" value="ECO:0007669"/>
    <property type="project" value="UniProtKB-KW"/>
</dbReference>
<evidence type="ECO:0000313" key="9">
    <source>
        <dbReference type="EMBL" id="OHB08717.1"/>
    </source>
</evidence>
<organism evidence="9 10">
    <name type="scientific">Candidatus Zambryskibacteria bacterium RIFCSPLOWO2_02_FULL_39_14</name>
    <dbReference type="NCBI Taxonomy" id="1802769"/>
    <lineage>
        <taxon>Bacteria</taxon>
        <taxon>Candidatus Zambryskiibacteriota</taxon>
    </lineage>
</organism>
<dbReference type="Proteomes" id="UP000177096">
    <property type="component" value="Unassembled WGS sequence"/>
</dbReference>
<dbReference type="GO" id="GO:0031564">
    <property type="term" value="P:transcription antitermination"/>
    <property type="evidence" value="ECO:0007669"/>
    <property type="project" value="UniProtKB-KW"/>
</dbReference>
<gene>
    <name evidence="7" type="primary">nusB</name>
    <name evidence="9" type="ORF">A3I86_02135</name>
</gene>
<evidence type="ECO:0000259" key="8">
    <source>
        <dbReference type="PROSITE" id="PS51462"/>
    </source>
</evidence>
<keyword evidence="4 7" id="KW-0694">RNA-binding</keyword>
<dbReference type="Gene3D" id="3.90.79.10">
    <property type="entry name" value="Nucleoside Triphosphate Pyrophosphohydrolase"/>
    <property type="match status" value="1"/>
</dbReference>
<dbReference type="HAMAP" id="MF_00073">
    <property type="entry name" value="NusB"/>
    <property type="match status" value="1"/>
</dbReference>
<dbReference type="InterPro" id="IPR015797">
    <property type="entry name" value="NUDIX_hydrolase-like_dom_sf"/>
</dbReference>
<comment type="similarity">
    <text evidence="1 7">Belongs to the NusB family.</text>
</comment>
<keyword evidence="2" id="KW-0378">Hydrolase</keyword>
<dbReference type="PANTHER" id="PTHR11078">
    <property type="entry name" value="N UTILIZATION SUBSTANCE PROTEIN B-RELATED"/>
    <property type="match status" value="1"/>
</dbReference>
<dbReference type="AlphaFoldDB" id="A0A1G2UH18"/>
<dbReference type="Gene3D" id="1.10.940.10">
    <property type="entry name" value="NusB-like"/>
    <property type="match status" value="1"/>
</dbReference>
<comment type="function">
    <text evidence="7">Involved in transcription antitermination. Required for transcription of ribosomal RNA (rRNA) genes. Binds specifically to the boxA antiterminator sequence of the ribosomal RNA (rrn) operons.</text>
</comment>
<evidence type="ECO:0000256" key="4">
    <source>
        <dbReference type="ARBA" id="ARBA00022884"/>
    </source>
</evidence>
<feature type="domain" description="Nudix hydrolase" evidence="8">
    <location>
        <begin position="169"/>
        <end position="305"/>
    </location>
</feature>
<comment type="caution">
    <text evidence="9">The sequence shown here is derived from an EMBL/GenBank/DDBJ whole genome shotgun (WGS) entry which is preliminary data.</text>
</comment>
<dbReference type="GO" id="GO:0005829">
    <property type="term" value="C:cytosol"/>
    <property type="evidence" value="ECO:0007669"/>
    <property type="project" value="TreeGrafter"/>
</dbReference>
<name>A0A1G2UH18_9BACT</name>
<evidence type="ECO:0000256" key="2">
    <source>
        <dbReference type="ARBA" id="ARBA00022801"/>
    </source>
</evidence>
<dbReference type="Pfam" id="PF00293">
    <property type="entry name" value="NUDIX"/>
    <property type="match status" value="1"/>
</dbReference>
<evidence type="ECO:0000313" key="10">
    <source>
        <dbReference type="Proteomes" id="UP000177096"/>
    </source>
</evidence>
<dbReference type="PANTHER" id="PTHR11078:SF3">
    <property type="entry name" value="ANTITERMINATION NUSB DOMAIN-CONTAINING PROTEIN"/>
    <property type="match status" value="1"/>
</dbReference>
<evidence type="ECO:0000256" key="5">
    <source>
        <dbReference type="ARBA" id="ARBA00023015"/>
    </source>
</evidence>
<proteinExistence type="inferred from homology"/>
<dbReference type="GO" id="GO:0003723">
    <property type="term" value="F:RNA binding"/>
    <property type="evidence" value="ECO:0007669"/>
    <property type="project" value="UniProtKB-UniRule"/>
</dbReference>
<dbReference type="SUPFAM" id="SSF55811">
    <property type="entry name" value="Nudix"/>
    <property type="match status" value="1"/>
</dbReference>
<protein>
    <recommendedName>
        <fullName evidence="7">Transcription antitermination protein NusB</fullName>
    </recommendedName>
    <alternativeName>
        <fullName evidence="7">Antitermination factor NusB</fullName>
    </alternativeName>
</protein>
<evidence type="ECO:0000256" key="1">
    <source>
        <dbReference type="ARBA" id="ARBA00005952"/>
    </source>
</evidence>
<dbReference type="InterPro" id="IPR020084">
    <property type="entry name" value="NUDIX_hydrolase_CS"/>
</dbReference>
<evidence type="ECO:0000256" key="6">
    <source>
        <dbReference type="ARBA" id="ARBA00023163"/>
    </source>
</evidence>
<dbReference type="Pfam" id="PF01029">
    <property type="entry name" value="NusB"/>
    <property type="match status" value="1"/>
</dbReference>
<evidence type="ECO:0000256" key="3">
    <source>
        <dbReference type="ARBA" id="ARBA00022814"/>
    </source>
</evidence>
<dbReference type="InterPro" id="IPR035926">
    <property type="entry name" value="NusB-like_sf"/>
</dbReference>
<keyword evidence="3 7" id="KW-0889">Transcription antitermination</keyword>
<dbReference type="InterPro" id="IPR006027">
    <property type="entry name" value="NusB_RsmB_TIM44"/>
</dbReference>
<sequence>MSQRHLSRSIVLQTLFEWDFATSTDKRDGGSENNIYKIFERVKHEFAPGSNDNAFMENLLKQVLEKKYDLDTLIEKAAPDWPIDKISVVDRNVLRVGLTELLFADRDEVPPKVAINEAIELAKTFGGETSGRFINGVLGAVYKEMGEPGKFDSPKPKKKYGNVPLDKLPIERLAGAVVYARHGDNIYLALVHDVFGHWTLTKGKLEGKESEEEGLRREAQEELGIPINIIERLGENSYSTFHPEKGKILKKVSYFLAEAPYRDLTLERKEEKGGLDDVRWFKLADILDLNFYDDILPIVTKAITKLAEGENKK</sequence>
<reference evidence="9 10" key="1">
    <citation type="journal article" date="2016" name="Nat. Commun.">
        <title>Thousands of microbial genomes shed light on interconnected biogeochemical processes in an aquifer system.</title>
        <authorList>
            <person name="Anantharaman K."/>
            <person name="Brown C.T."/>
            <person name="Hug L.A."/>
            <person name="Sharon I."/>
            <person name="Castelle C.J."/>
            <person name="Probst A.J."/>
            <person name="Thomas B.C."/>
            <person name="Singh A."/>
            <person name="Wilkins M.J."/>
            <person name="Karaoz U."/>
            <person name="Brodie E.L."/>
            <person name="Williams K.H."/>
            <person name="Hubbard S.S."/>
            <person name="Banfield J.F."/>
        </authorList>
    </citation>
    <scope>NUCLEOTIDE SEQUENCE [LARGE SCALE GENOMIC DNA]</scope>
</reference>
<dbReference type="PROSITE" id="PS00893">
    <property type="entry name" value="NUDIX_BOX"/>
    <property type="match status" value="1"/>
</dbReference>
<keyword evidence="6 7" id="KW-0804">Transcription</keyword>